<dbReference type="EMBL" id="JAVRRF010000017">
    <property type="protein sequence ID" value="KAK5057114.1"/>
    <property type="molecule type" value="Genomic_DNA"/>
</dbReference>
<dbReference type="InterPro" id="IPR036259">
    <property type="entry name" value="MFS_trans_sf"/>
</dbReference>
<feature type="domain" description="Major facilitator superfamily (MFS) profile" evidence="10">
    <location>
        <begin position="24"/>
        <end position="464"/>
    </location>
</feature>
<feature type="transmembrane region" description="Helical" evidence="9">
    <location>
        <begin position="282"/>
        <end position="305"/>
    </location>
</feature>
<dbReference type="PRINTS" id="PR00171">
    <property type="entry name" value="SUGRTRNSPORT"/>
</dbReference>
<keyword evidence="3 7" id="KW-0813">Transport</keyword>
<evidence type="ECO:0000256" key="4">
    <source>
        <dbReference type="ARBA" id="ARBA00022692"/>
    </source>
</evidence>
<feature type="transmembrane region" description="Helical" evidence="9">
    <location>
        <begin position="106"/>
        <end position="124"/>
    </location>
</feature>
<keyword evidence="6 9" id="KW-0472">Membrane</keyword>
<feature type="transmembrane region" description="Helical" evidence="9">
    <location>
        <begin position="317"/>
        <end position="340"/>
    </location>
</feature>
<feature type="transmembrane region" description="Helical" evidence="9">
    <location>
        <begin position="442"/>
        <end position="460"/>
    </location>
</feature>
<sequence length="534" mass="58712">MIGSAANLRPFCGLRGLSLKLAMIMLVVAPSFLLFGFNNGSTGGVGHLESFVKVFPSIDTINTTGAEKSYKATILGVVTACYDLGAVAGALSCIAFGDRIGRLRSIFAGLVLAVIALALESSAYSLAQFVVSRLLIGGAIGIISASIPIWQTECSTTKHRGMFVIVEGIFISAGIAMSEWIAFGFSEAFDNSAQWRVTIVFPVWLAFFVMPVLFFMPESPRWLARKGRFEEARSIIAAVMDKDIDSHEVNAEMNHIEYTLESTRGDMSLLFKNTKERYLHRAIIAAWAQAMTQLCGCSAMIFYTGTTFADLGYTGKAGSFLSCGFTTTFTVAAFIPLWTVDRFGRRRLFMLSLSGLAIAMAVMAGTSNEPRLAKVTVAFMFIYAFFYPLGFLGLPFLYAGEISGLKMRMPISAIAVSAQWLSQFVVGQVTPPGTANLSNRYWIIYAVLNAAFIPSVYLFFPETNDRSLEEMDRIFDQSTIFNVVRHARELPRESQVDSATIEEKYKPHIEYTSTHNPSHANVQGHLTSEHVESK</sequence>
<evidence type="ECO:0000256" key="1">
    <source>
        <dbReference type="ARBA" id="ARBA00004141"/>
    </source>
</evidence>
<gene>
    <name evidence="11" type="ORF">LTR69_007752</name>
</gene>
<evidence type="ECO:0000256" key="6">
    <source>
        <dbReference type="ARBA" id="ARBA00023136"/>
    </source>
</evidence>
<dbReference type="InterPro" id="IPR005828">
    <property type="entry name" value="MFS_sugar_transport-like"/>
</dbReference>
<protein>
    <recommendedName>
        <fullName evidence="10">Major facilitator superfamily (MFS) profile domain-containing protein</fullName>
    </recommendedName>
</protein>
<evidence type="ECO:0000259" key="10">
    <source>
        <dbReference type="PROSITE" id="PS50850"/>
    </source>
</evidence>
<evidence type="ECO:0000256" key="8">
    <source>
        <dbReference type="SAM" id="MobiDB-lite"/>
    </source>
</evidence>
<keyword evidence="12" id="KW-1185">Reference proteome</keyword>
<accession>A0ABR0J5M3</accession>
<evidence type="ECO:0000256" key="9">
    <source>
        <dbReference type="SAM" id="Phobius"/>
    </source>
</evidence>
<dbReference type="InterPro" id="IPR003663">
    <property type="entry name" value="Sugar/inositol_transpt"/>
</dbReference>
<evidence type="ECO:0000256" key="3">
    <source>
        <dbReference type="ARBA" id="ARBA00022448"/>
    </source>
</evidence>
<feature type="transmembrane region" description="Helical" evidence="9">
    <location>
        <begin position="195"/>
        <end position="216"/>
    </location>
</feature>
<feature type="transmembrane region" description="Helical" evidence="9">
    <location>
        <begin position="130"/>
        <end position="150"/>
    </location>
</feature>
<feature type="transmembrane region" description="Helical" evidence="9">
    <location>
        <begin position="411"/>
        <end position="430"/>
    </location>
</feature>
<dbReference type="InterPro" id="IPR020846">
    <property type="entry name" value="MFS_dom"/>
</dbReference>
<feature type="transmembrane region" description="Helical" evidence="9">
    <location>
        <begin position="21"/>
        <end position="38"/>
    </location>
</feature>
<comment type="subcellular location">
    <subcellularLocation>
        <location evidence="1">Membrane</location>
        <topology evidence="1">Multi-pass membrane protein</topology>
    </subcellularLocation>
</comment>
<dbReference type="PANTHER" id="PTHR48022">
    <property type="entry name" value="PLASTIDIC GLUCOSE TRANSPORTER 4"/>
    <property type="match status" value="1"/>
</dbReference>
<evidence type="ECO:0000256" key="5">
    <source>
        <dbReference type="ARBA" id="ARBA00022989"/>
    </source>
</evidence>
<comment type="similarity">
    <text evidence="2 7">Belongs to the major facilitator superfamily. Sugar transporter (TC 2.A.1.1) family.</text>
</comment>
<evidence type="ECO:0000313" key="11">
    <source>
        <dbReference type="EMBL" id="KAK5057114.1"/>
    </source>
</evidence>
<feature type="transmembrane region" description="Helical" evidence="9">
    <location>
        <begin position="72"/>
        <end position="94"/>
    </location>
</feature>
<dbReference type="Gene3D" id="1.20.1250.20">
    <property type="entry name" value="MFS general substrate transporter like domains"/>
    <property type="match status" value="1"/>
</dbReference>
<comment type="caution">
    <text evidence="11">The sequence shown here is derived from an EMBL/GenBank/DDBJ whole genome shotgun (WGS) entry which is preliminary data.</text>
</comment>
<proteinExistence type="inferred from homology"/>
<keyword evidence="5 9" id="KW-1133">Transmembrane helix</keyword>
<name>A0ABR0J5M3_9EURO</name>
<evidence type="ECO:0000256" key="2">
    <source>
        <dbReference type="ARBA" id="ARBA00010992"/>
    </source>
</evidence>
<evidence type="ECO:0000313" key="12">
    <source>
        <dbReference type="Proteomes" id="UP001345691"/>
    </source>
</evidence>
<feature type="transmembrane region" description="Helical" evidence="9">
    <location>
        <begin position="162"/>
        <end position="183"/>
    </location>
</feature>
<dbReference type="InterPro" id="IPR050360">
    <property type="entry name" value="MFS_Sugar_Transporters"/>
</dbReference>
<dbReference type="SUPFAM" id="SSF103473">
    <property type="entry name" value="MFS general substrate transporter"/>
    <property type="match status" value="1"/>
</dbReference>
<dbReference type="PANTHER" id="PTHR48022:SF45">
    <property type="entry name" value="MAJOR FACILITATOR SUPERFAMILY (MFS) PROFILE DOMAIN-CONTAINING PROTEIN-RELATED"/>
    <property type="match status" value="1"/>
</dbReference>
<organism evidence="11 12">
    <name type="scientific">Exophiala sideris</name>
    <dbReference type="NCBI Taxonomy" id="1016849"/>
    <lineage>
        <taxon>Eukaryota</taxon>
        <taxon>Fungi</taxon>
        <taxon>Dikarya</taxon>
        <taxon>Ascomycota</taxon>
        <taxon>Pezizomycotina</taxon>
        <taxon>Eurotiomycetes</taxon>
        <taxon>Chaetothyriomycetidae</taxon>
        <taxon>Chaetothyriales</taxon>
        <taxon>Herpotrichiellaceae</taxon>
        <taxon>Exophiala</taxon>
    </lineage>
</organism>
<dbReference type="NCBIfam" id="TIGR00879">
    <property type="entry name" value="SP"/>
    <property type="match status" value="1"/>
</dbReference>
<feature type="compositionally biased region" description="Polar residues" evidence="8">
    <location>
        <begin position="512"/>
        <end position="526"/>
    </location>
</feature>
<keyword evidence="4 9" id="KW-0812">Transmembrane</keyword>
<dbReference type="Proteomes" id="UP001345691">
    <property type="component" value="Unassembled WGS sequence"/>
</dbReference>
<dbReference type="PROSITE" id="PS50850">
    <property type="entry name" value="MFS"/>
    <property type="match status" value="1"/>
</dbReference>
<dbReference type="Pfam" id="PF00083">
    <property type="entry name" value="Sugar_tr"/>
    <property type="match status" value="1"/>
</dbReference>
<feature type="transmembrane region" description="Helical" evidence="9">
    <location>
        <begin position="347"/>
        <end position="365"/>
    </location>
</feature>
<feature type="region of interest" description="Disordered" evidence="8">
    <location>
        <begin position="512"/>
        <end position="534"/>
    </location>
</feature>
<feature type="transmembrane region" description="Helical" evidence="9">
    <location>
        <begin position="377"/>
        <end position="399"/>
    </location>
</feature>
<reference evidence="11 12" key="1">
    <citation type="submission" date="2023-08" db="EMBL/GenBank/DDBJ databases">
        <title>Black Yeasts Isolated from many extreme environments.</title>
        <authorList>
            <person name="Coleine C."/>
            <person name="Stajich J.E."/>
            <person name="Selbmann L."/>
        </authorList>
    </citation>
    <scope>NUCLEOTIDE SEQUENCE [LARGE SCALE GENOMIC DNA]</scope>
    <source>
        <strain evidence="11 12">CCFEE 6328</strain>
    </source>
</reference>
<evidence type="ECO:0000256" key="7">
    <source>
        <dbReference type="RuleBase" id="RU003346"/>
    </source>
</evidence>